<dbReference type="InterPro" id="IPR006008">
    <property type="entry name" value="YciB"/>
</dbReference>
<evidence type="ECO:0000256" key="2">
    <source>
        <dbReference type="ARBA" id="ARBA00022692"/>
    </source>
</evidence>
<feature type="transmembrane region" description="Helical" evidence="5">
    <location>
        <begin position="122"/>
        <end position="140"/>
    </location>
</feature>
<evidence type="ECO:0000256" key="6">
    <source>
        <dbReference type="SAM" id="MobiDB-lite"/>
    </source>
</evidence>
<dbReference type="NCBIfam" id="TIGR00997">
    <property type="entry name" value="ispZ"/>
    <property type="match status" value="1"/>
</dbReference>
<dbReference type="EMBL" id="JBHSBV010000002">
    <property type="protein sequence ID" value="MFC4200364.1"/>
    <property type="molecule type" value="Genomic_DNA"/>
</dbReference>
<keyword evidence="8" id="KW-1185">Reference proteome</keyword>
<comment type="subcellular location">
    <subcellularLocation>
        <location evidence="5">Cell inner membrane</location>
        <topology evidence="5">Multi-pass membrane protein</topology>
    </subcellularLocation>
</comment>
<organism evidence="7 8">
    <name type="scientific">Candidimonas humi</name>
    <dbReference type="NCBI Taxonomy" id="683355"/>
    <lineage>
        <taxon>Bacteria</taxon>
        <taxon>Pseudomonadati</taxon>
        <taxon>Pseudomonadota</taxon>
        <taxon>Betaproteobacteria</taxon>
        <taxon>Burkholderiales</taxon>
        <taxon>Alcaligenaceae</taxon>
        <taxon>Candidimonas</taxon>
    </lineage>
</organism>
<feature type="transmembrane region" description="Helical" evidence="5">
    <location>
        <begin position="152"/>
        <end position="172"/>
    </location>
</feature>
<sequence length="204" mass="23089">MKKFLFDLFPLILFFLAYKFADIYVATSVAIIAGIAQFAWLKIRGKAIEATHWINLTVILLFGGATLFFHNDAFIKWKPTVLYWVFGAILLGGRLIFRRNLIRHVLGTQIEMPPEVWDRLNLSWAGFFVVSGALNLYVAFSGHYTEAQWVNFKVFGLMALLLVFVVIQSIWLSRYMKEEIAQAQPVPGSAPSPSSAAAEPKESR</sequence>
<proteinExistence type="inferred from homology"/>
<feature type="compositionally biased region" description="Low complexity" evidence="6">
    <location>
        <begin position="183"/>
        <end position="198"/>
    </location>
</feature>
<evidence type="ECO:0000313" key="7">
    <source>
        <dbReference type="EMBL" id="MFC4200364.1"/>
    </source>
</evidence>
<comment type="function">
    <text evidence="5">Plays a role in cell envelope biogenesis, maintenance of cell envelope integrity and membrane homeostasis.</text>
</comment>
<comment type="caution">
    <text evidence="7">The sequence shown here is derived from an EMBL/GenBank/DDBJ whole genome shotgun (WGS) entry which is preliminary data.</text>
</comment>
<feature type="region of interest" description="Disordered" evidence="6">
    <location>
        <begin position="183"/>
        <end position="204"/>
    </location>
</feature>
<evidence type="ECO:0000256" key="5">
    <source>
        <dbReference type="HAMAP-Rule" id="MF_00189"/>
    </source>
</evidence>
<name>A0ABV8NX22_9BURK</name>
<dbReference type="PANTHER" id="PTHR36917:SF1">
    <property type="entry name" value="INNER MEMBRANE-SPANNING PROTEIN YCIB"/>
    <property type="match status" value="1"/>
</dbReference>
<dbReference type="HAMAP" id="MF_00189">
    <property type="entry name" value="YciB"/>
    <property type="match status" value="1"/>
</dbReference>
<evidence type="ECO:0000313" key="8">
    <source>
        <dbReference type="Proteomes" id="UP001595848"/>
    </source>
</evidence>
<dbReference type="RefSeq" id="WP_217964376.1">
    <property type="nucleotide sequence ID" value="NZ_JAHTBN010000003.1"/>
</dbReference>
<keyword evidence="5" id="KW-0997">Cell inner membrane</keyword>
<reference evidence="8" key="1">
    <citation type="journal article" date="2019" name="Int. J. Syst. Evol. Microbiol.">
        <title>The Global Catalogue of Microorganisms (GCM) 10K type strain sequencing project: providing services to taxonomists for standard genome sequencing and annotation.</title>
        <authorList>
            <consortium name="The Broad Institute Genomics Platform"/>
            <consortium name="The Broad Institute Genome Sequencing Center for Infectious Disease"/>
            <person name="Wu L."/>
            <person name="Ma J."/>
        </authorList>
    </citation>
    <scope>NUCLEOTIDE SEQUENCE [LARGE SCALE GENOMIC DNA]</scope>
    <source>
        <strain evidence="8">LMG 24813</strain>
    </source>
</reference>
<evidence type="ECO:0000256" key="4">
    <source>
        <dbReference type="ARBA" id="ARBA00023136"/>
    </source>
</evidence>
<dbReference type="Proteomes" id="UP001595848">
    <property type="component" value="Unassembled WGS sequence"/>
</dbReference>
<keyword evidence="1 5" id="KW-1003">Cell membrane</keyword>
<feature type="transmembrane region" description="Helical" evidence="5">
    <location>
        <begin position="53"/>
        <end position="69"/>
    </location>
</feature>
<dbReference type="NCBIfam" id="NF001325">
    <property type="entry name" value="PRK00259.1-3"/>
    <property type="match status" value="1"/>
</dbReference>
<keyword evidence="4 5" id="KW-0472">Membrane</keyword>
<keyword evidence="3 5" id="KW-1133">Transmembrane helix</keyword>
<dbReference type="PANTHER" id="PTHR36917">
    <property type="entry name" value="INTRACELLULAR SEPTATION PROTEIN A-RELATED"/>
    <property type="match status" value="1"/>
</dbReference>
<comment type="similarity">
    <text evidence="5">Belongs to the YciB family.</text>
</comment>
<feature type="transmembrane region" description="Helical" evidence="5">
    <location>
        <begin position="81"/>
        <end position="97"/>
    </location>
</feature>
<accession>A0ABV8NX22</accession>
<dbReference type="Pfam" id="PF04279">
    <property type="entry name" value="IspA"/>
    <property type="match status" value="1"/>
</dbReference>
<gene>
    <name evidence="5" type="primary">yciB</name>
    <name evidence="7" type="ORF">ACFOY1_05295</name>
</gene>
<keyword evidence="2 5" id="KW-0812">Transmembrane</keyword>
<feature type="transmembrane region" description="Helical" evidence="5">
    <location>
        <begin position="20"/>
        <end position="41"/>
    </location>
</feature>
<evidence type="ECO:0000256" key="3">
    <source>
        <dbReference type="ARBA" id="ARBA00022989"/>
    </source>
</evidence>
<protein>
    <recommendedName>
        <fullName evidence="5">Inner membrane-spanning protein YciB</fullName>
    </recommendedName>
</protein>
<evidence type="ECO:0000256" key="1">
    <source>
        <dbReference type="ARBA" id="ARBA00022475"/>
    </source>
</evidence>